<feature type="region of interest" description="Disordered" evidence="1">
    <location>
        <begin position="140"/>
        <end position="159"/>
    </location>
</feature>
<gene>
    <name evidence="2" type="ORF">FB471_4889</name>
</gene>
<keyword evidence="3" id="KW-1185">Reference proteome</keyword>
<accession>A0A542DPN0</accession>
<organism evidence="2 3">
    <name type="scientific">Amycolatopsis cihanbeyliensis</name>
    <dbReference type="NCBI Taxonomy" id="1128664"/>
    <lineage>
        <taxon>Bacteria</taxon>
        <taxon>Bacillati</taxon>
        <taxon>Actinomycetota</taxon>
        <taxon>Actinomycetes</taxon>
        <taxon>Pseudonocardiales</taxon>
        <taxon>Pseudonocardiaceae</taxon>
        <taxon>Amycolatopsis</taxon>
    </lineage>
</organism>
<feature type="region of interest" description="Disordered" evidence="1">
    <location>
        <begin position="1"/>
        <end position="68"/>
    </location>
</feature>
<evidence type="ECO:0000313" key="3">
    <source>
        <dbReference type="Proteomes" id="UP000320876"/>
    </source>
</evidence>
<evidence type="ECO:0000256" key="1">
    <source>
        <dbReference type="SAM" id="MobiDB-lite"/>
    </source>
</evidence>
<sequence length="234" mass="25252">MSTQVTSLLDEEHGHGGAPHRCPCPVPMPLGLPSHRPKHARPASPQRDQRAELLPAASGASSRSHDNSARYAPSLICGVAPALQTSCPIRCLADGSSSGAVRTGPWRPRRGPGLRRRPRGIYDLRWAGVARDRRLPAGFHRSFEGAPPKGDRGVEMWPFSRRGQTTPKTIRNEAVRCRDKRGHSTAATGGVSEKGQVTLTVPIGGPVVFSRLQVGTLRGRLTAAAVWADRTFCR</sequence>
<dbReference type="AlphaFoldDB" id="A0A542DPN0"/>
<name>A0A542DPN0_AMYCI</name>
<dbReference type="EMBL" id="VFML01000001">
    <property type="protein sequence ID" value="TQJ05068.1"/>
    <property type="molecule type" value="Genomic_DNA"/>
</dbReference>
<evidence type="ECO:0000313" key="2">
    <source>
        <dbReference type="EMBL" id="TQJ05068.1"/>
    </source>
</evidence>
<dbReference type="Proteomes" id="UP000320876">
    <property type="component" value="Unassembled WGS sequence"/>
</dbReference>
<protein>
    <submittedName>
        <fullName evidence="2">Uncharacterized protein</fullName>
    </submittedName>
</protein>
<comment type="caution">
    <text evidence="2">The sequence shown here is derived from an EMBL/GenBank/DDBJ whole genome shotgun (WGS) entry which is preliminary data.</text>
</comment>
<proteinExistence type="predicted"/>
<reference evidence="2 3" key="1">
    <citation type="submission" date="2019-06" db="EMBL/GenBank/DDBJ databases">
        <title>Sequencing the genomes of 1000 actinobacteria strains.</title>
        <authorList>
            <person name="Klenk H.-P."/>
        </authorList>
    </citation>
    <scope>NUCLEOTIDE SEQUENCE [LARGE SCALE GENOMIC DNA]</scope>
    <source>
        <strain evidence="2 3">DSM 45679</strain>
    </source>
</reference>